<comment type="caution">
    <text evidence="2">The sequence shown here is derived from an EMBL/GenBank/DDBJ whole genome shotgun (WGS) entry which is preliminary data.</text>
</comment>
<proteinExistence type="predicted"/>
<dbReference type="AlphaFoldDB" id="A0A4R6BV05"/>
<feature type="transmembrane region" description="Helical" evidence="1">
    <location>
        <begin position="142"/>
        <end position="162"/>
    </location>
</feature>
<dbReference type="RefSeq" id="WP_133443476.1">
    <property type="nucleotide sequence ID" value="NZ_SCWB01000006.1"/>
</dbReference>
<protein>
    <submittedName>
        <fullName evidence="2">DUF1700 domain-containing protein</fullName>
    </submittedName>
</protein>
<evidence type="ECO:0000256" key="1">
    <source>
        <dbReference type="SAM" id="Phobius"/>
    </source>
</evidence>
<feature type="transmembrane region" description="Helical" evidence="1">
    <location>
        <begin position="81"/>
        <end position="104"/>
    </location>
</feature>
<dbReference type="EMBL" id="SCWB01000006">
    <property type="protein sequence ID" value="TDM12054.1"/>
    <property type="molecule type" value="Genomic_DNA"/>
</dbReference>
<dbReference type="Proteomes" id="UP000294802">
    <property type="component" value="Unassembled WGS sequence"/>
</dbReference>
<dbReference type="Pfam" id="PF22564">
    <property type="entry name" value="HAAS"/>
    <property type="match status" value="1"/>
</dbReference>
<keyword evidence="1" id="KW-1133">Transmembrane helix</keyword>
<keyword evidence="3" id="KW-1185">Reference proteome</keyword>
<organism evidence="2 3">
    <name type="scientific">Macrococcus lamae</name>
    <dbReference type="NCBI Taxonomy" id="198484"/>
    <lineage>
        <taxon>Bacteria</taxon>
        <taxon>Bacillati</taxon>
        <taxon>Bacillota</taxon>
        <taxon>Bacilli</taxon>
        <taxon>Bacillales</taxon>
        <taxon>Staphylococcaceae</taxon>
        <taxon>Macrococcus</taxon>
    </lineage>
</organism>
<keyword evidence="1" id="KW-0812">Transmembrane</keyword>
<keyword evidence="1" id="KW-0472">Membrane</keyword>
<dbReference type="OrthoDB" id="9804829at2"/>
<reference evidence="2 3" key="1">
    <citation type="submission" date="2019-01" db="EMBL/GenBank/DDBJ databases">
        <title>Draft genome sequences of the type strains of six Macrococcus species.</title>
        <authorList>
            <person name="Mazhar S."/>
            <person name="Altermann E."/>
            <person name="Hill C."/>
            <person name="Mcauliffe O."/>
        </authorList>
    </citation>
    <scope>NUCLEOTIDE SEQUENCE [LARGE SCALE GENOMIC DNA]</scope>
    <source>
        <strain evidence="2 3">CCM4815</strain>
    </source>
</reference>
<gene>
    <name evidence="2" type="ORF">ERX29_04340</name>
</gene>
<name>A0A4R6BV05_9STAP</name>
<feature type="transmembrane region" description="Helical" evidence="1">
    <location>
        <begin position="110"/>
        <end position="130"/>
    </location>
</feature>
<evidence type="ECO:0000313" key="3">
    <source>
        <dbReference type="Proteomes" id="UP000294802"/>
    </source>
</evidence>
<evidence type="ECO:0000313" key="2">
    <source>
        <dbReference type="EMBL" id="TDM12054.1"/>
    </source>
</evidence>
<sequence>MSRKDYLDQLYRNLKGLPEKERESIMFDYESHFEEGLMDGHSEQQIADQLGHPDRVARELKADYSVVRAEQHPTTSNAMQAVMATIGLSVLNIFFVSIPLMIYISLVISAAFAALMFILSPLFLLLDFLFNGVAAVSWFEGFMVIASVGAGILLSIGLFYVIKAVNKLLVNYARWNIRTVKGGE</sequence>
<accession>A0A4R6BV05</accession>